<organism evidence="2 3">
    <name type="scientific">Hansschlegelia zhihuaiae</name>
    <dbReference type="NCBI Taxonomy" id="405005"/>
    <lineage>
        <taxon>Bacteria</taxon>
        <taxon>Pseudomonadati</taxon>
        <taxon>Pseudomonadota</taxon>
        <taxon>Alphaproteobacteria</taxon>
        <taxon>Hyphomicrobiales</taxon>
        <taxon>Methylopilaceae</taxon>
        <taxon>Hansschlegelia</taxon>
    </lineage>
</organism>
<comment type="caution">
    <text evidence="2">The sequence shown here is derived from an EMBL/GenBank/DDBJ whole genome shotgun (WGS) entry which is preliminary data.</text>
</comment>
<feature type="region of interest" description="Disordered" evidence="1">
    <location>
        <begin position="104"/>
        <end position="126"/>
    </location>
</feature>
<keyword evidence="3" id="KW-1185">Reference proteome</keyword>
<accession>A0A4Q0M480</accession>
<evidence type="ECO:0000313" key="3">
    <source>
        <dbReference type="Proteomes" id="UP000289708"/>
    </source>
</evidence>
<reference evidence="2 3" key="1">
    <citation type="submission" date="2018-12" db="EMBL/GenBank/DDBJ databases">
        <title>bacterium Hansschlegelia zhihuaiae S113.</title>
        <authorList>
            <person name="He J."/>
        </authorList>
    </citation>
    <scope>NUCLEOTIDE SEQUENCE [LARGE SCALE GENOMIC DNA]</scope>
    <source>
        <strain evidence="2 3">S 113</strain>
    </source>
</reference>
<dbReference type="AlphaFoldDB" id="A0A4Q0M480"/>
<dbReference type="Proteomes" id="UP000289708">
    <property type="component" value="Unassembled WGS sequence"/>
</dbReference>
<dbReference type="EMBL" id="RYFI01000031">
    <property type="protein sequence ID" value="RXF67685.1"/>
    <property type="molecule type" value="Genomic_DNA"/>
</dbReference>
<evidence type="ECO:0000313" key="2">
    <source>
        <dbReference type="EMBL" id="RXF67685.1"/>
    </source>
</evidence>
<dbReference type="RefSeq" id="WP_128779415.1">
    <property type="nucleotide sequence ID" value="NZ_RYFI01000031.1"/>
</dbReference>
<dbReference type="OrthoDB" id="7998904at2"/>
<evidence type="ECO:0000256" key="1">
    <source>
        <dbReference type="SAM" id="MobiDB-lite"/>
    </source>
</evidence>
<feature type="compositionally biased region" description="Low complexity" evidence="1">
    <location>
        <begin position="106"/>
        <end position="115"/>
    </location>
</feature>
<sequence length="126" mass="13699">MANRIVELAKPLDGHEVVKHLEFREPTWADYVEIGEPYIWTPRGDGYSDPTPILENVKAYAERLIARGDQKGDPLLLGRLGLADSRKVRDAIMGFFLDEDPAVVRSTTSQTSSSSGLAGAPSTSAA</sequence>
<protein>
    <submittedName>
        <fullName evidence="2">Uncharacterized protein</fullName>
    </submittedName>
</protein>
<gene>
    <name evidence="2" type="ORF">EK403_21010</name>
</gene>
<name>A0A4Q0M480_9HYPH</name>
<proteinExistence type="predicted"/>